<dbReference type="AlphaFoldDB" id="A0A645IV55"/>
<protein>
    <recommendedName>
        <fullName evidence="1">Secretion system C-terminal sorting domain-containing protein</fullName>
    </recommendedName>
</protein>
<reference evidence="2" key="1">
    <citation type="submission" date="2019-08" db="EMBL/GenBank/DDBJ databases">
        <authorList>
            <person name="Kucharzyk K."/>
            <person name="Murdoch R.W."/>
            <person name="Higgins S."/>
            <person name="Loffler F."/>
        </authorList>
    </citation>
    <scope>NUCLEOTIDE SEQUENCE</scope>
</reference>
<proteinExistence type="predicted"/>
<sequence>MCDLNFFGWEFHEAKLNALTAGTDYQLTGIRIVRKNDWLFAAQSEIFIDNMLLYSAPLSSVDDPAYSALKVYPNPVSDIIHVSGLDAETPVLQLYTLNGAFLKTVNSKELNVSDIGAGTYLLKINLKNTSIHRPVIIVR</sequence>
<evidence type="ECO:0000313" key="2">
    <source>
        <dbReference type="EMBL" id="MPN52284.1"/>
    </source>
</evidence>
<comment type="caution">
    <text evidence="2">The sequence shown here is derived from an EMBL/GenBank/DDBJ whole genome shotgun (WGS) entry which is preliminary data.</text>
</comment>
<gene>
    <name evidence="2" type="ORF">SDC9_199940</name>
</gene>
<dbReference type="NCBIfam" id="TIGR04183">
    <property type="entry name" value="Por_Secre_tail"/>
    <property type="match status" value="1"/>
</dbReference>
<accession>A0A645IV55</accession>
<organism evidence="2">
    <name type="scientific">bioreactor metagenome</name>
    <dbReference type="NCBI Taxonomy" id="1076179"/>
    <lineage>
        <taxon>unclassified sequences</taxon>
        <taxon>metagenomes</taxon>
        <taxon>ecological metagenomes</taxon>
    </lineage>
</organism>
<dbReference type="Pfam" id="PF18962">
    <property type="entry name" value="Por_Secre_tail"/>
    <property type="match status" value="1"/>
</dbReference>
<evidence type="ECO:0000259" key="1">
    <source>
        <dbReference type="Pfam" id="PF18962"/>
    </source>
</evidence>
<name>A0A645IV55_9ZZZZ</name>
<dbReference type="EMBL" id="VSSQ01118250">
    <property type="protein sequence ID" value="MPN52284.1"/>
    <property type="molecule type" value="Genomic_DNA"/>
</dbReference>
<dbReference type="InterPro" id="IPR026444">
    <property type="entry name" value="Secre_tail"/>
</dbReference>
<feature type="domain" description="Secretion system C-terminal sorting" evidence="1">
    <location>
        <begin position="71"/>
        <end position="137"/>
    </location>
</feature>